<reference evidence="2 3" key="1">
    <citation type="submission" date="2024-10" db="EMBL/GenBank/DDBJ databases">
        <title>Updated reference genomes for cyclostephanoid diatoms.</title>
        <authorList>
            <person name="Roberts W.R."/>
            <person name="Alverson A.J."/>
        </authorList>
    </citation>
    <scope>NUCLEOTIDE SEQUENCE [LARGE SCALE GENOMIC DNA]</scope>
    <source>
        <strain evidence="2 3">AJA232-27</strain>
    </source>
</reference>
<organism evidence="2 3">
    <name type="scientific">Discostella pseudostelligera</name>
    <dbReference type="NCBI Taxonomy" id="259834"/>
    <lineage>
        <taxon>Eukaryota</taxon>
        <taxon>Sar</taxon>
        <taxon>Stramenopiles</taxon>
        <taxon>Ochrophyta</taxon>
        <taxon>Bacillariophyta</taxon>
        <taxon>Coscinodiscophyceae</taxon>
        <taxon>Thalassiosirophycidae</taxon>
        <taxon>Stephanodiscales</taxon>
        <taxon>Stephanodiscaceae</taxon>
        <taxon>Discostella</taxon>
    </lineage>
</organism>
<proteinExistence type="predicted"/>
<evidence type="ECO:0000313" key="2">
    <source>
        <dbReference type="EMBL" id="KAL3762869.1"/>
    </source>
</evidence>
<feature type="compositionally biased region" description="Basic and acidic residues" evidence="1">
    <location>
        <begin position="419"/>
        <end position="435"/>
    </location>
</feature>
<evidence type="ECO:0008006" key="4">
    <source>
        <dbReference type="Google" id="ProtNLM"/>
    </source>
</evidence>
<accession>A0ABD3MJC8</accession>
<sequence>MALSNTDWDDIPSSSELFGGDFFGDELMEMYTADHGLNLGENSASVITATAAAAAGASSGLGGYDDVNNKHPGILVAMNAAAMDGGLSPLGASLGFVPMSAAPSEVSFPSFLSPPPAEAVVAPAPAPSQQQLPLLSSVAPPPKATVGRAVPLSTAGLGAKRPAASAQGQPKRLKGAGQTSASTARVGKVAGLPRTNSMNAAPKLAKPTLPPMAVPPAGVVRAPATAAVAAIKSQAGVPTLIKSIVHQKDKMPVGGGINHQVLARPSAVPSSASAVSAATAAVTHHRNISPAFSITAAAAAAEGCVLRDGKSPVVATGTASTTGPKSAATEADFKDVASAAVSCLIQNASSTSSLGSMLKPTVKSNEKIDTSTAHITALTSQNWVTACNPTPCPDSPPSSSSAVACDKAARNARRATLSQEDRAKQNRDRNREHARNTRLRKKAYVEELKRTLTEMVSQRDAAELEKRHEAQRNREQREVRFRVMEEFLNLRGRNELNAARWVAILEDGFMFTLPRTPYRRMVDGEKSWSSDVYGNGSSCVEQVLRGAAAVIEDSAHLSTFLQSFGGSMMSSLSSSTSAAAAAAPQVQIVYKCDRKRFFMDGNVTFMDFTANTLGAVARGAPNEVVFKGSMSALFSPASNKLISIDMTFDSGSIAQQIEALGNVVVSSMNDAATTAAHEAGALLDSLQMPQMYVDKTVGSEAGAAGPVSVSSDDGERSTDSSSAAPINS</sequence>
<name>A0ABD3MJC8_9STRA</name>
<dbReference type="AlphaFoldDB" id="A0ABD3MJC8"/>
<gene>
    <name evidence="2" type="ORF">ACHAWU_001016</name>
</gene>
<protein>
    <recommendedName>
        <fullName evidence="4">BZIP domain-containing protein</fullName>
    </recommendedName>
</protein>
<dbReference type="CDD" id="cd14809">
    <property type="entry name" value="bZIP_AUREO-like"/>
    <property type="match status" value="1"/>
</dbReference>
<feature type="region of interest" description="Disordered" evidence="1">
    <location>
        <begin position="157"/>
        <end position="201"/>
    </location>
</feature>
<feature type="compositionally biased region" description="Polar residues" evidence="1">
    <location>
        <begin position="719"/>
        <end position="728"/>
    </location>
</feature>
<dbReference type="Proteomes" id="UP001530293">
    <property type="component" value="Unassembled WGS sequence"/>
</dbReference>
<feature type="region of interest" description="Disordered" evidence="1">
    <location>
        <begin position="391"/>
        <end position="438"/>
    </location>
</feature>
<feature type="region of interest" description="Disordered" evidence="1">
    <location>
        <begin position="702"/>
        <end position="728"/>
    </location>
</feature>
<comment type="caution">
    <text evidence="2">The sequence shown here is derived from an EMBL/GenBank/DDBJ whole genome shotgun (WGS) entry which is preliminary data.</text>
</comment>
<evidence type="ECO:0000256" key="1">
    <source>
        <dbReference type="SAM" id="MobiDB-lite"/>
    </source>
</evidence>
<evidence type="ECO:0000313" key="3">
    <source>
        <dbReference type="Proteomes" id="UP001530293"/>
    </source>
</evidence>
<keyword evidence="3" id="KW-1185">Reference proteome</keyword>
<dbReference type="EMBL" id="JALLBG020000130">
    <property type="protein sequence ID" value="KAL3762869.1"/>
    <property type="molecule type" value="Genomic_DNA"/>
</dbReference>